<evidence type="ECO:0000313" key="4">
    <source>
        <dbReference type="Proteomes" id="UP001212841"/>
    </source>
</evidence>
<evidence type="ECO:0000256" key="2">
    <source>
        <dbReference type="ARBA" id="ARBA00023157"/>
    </source>
</evidence>
<dbReference type="Pfam" id="PF05254">
    <property type="entry name" value="UPF0203"/>
    <property type="match status" value="1"/>
</dbReference>
<dbReference type="GO" id="GO:0005829">
    <property type="term" value="C:cytosol"/>
    <property type="evidence" value="ECO:0007669"/>
    <property type="project" value="TreeGrafter"/>
</dbReference>
<keyword evidence="4" id="KW-1185">Reference proteome</keyword>
<dbReference type="GO" id="GO:0005634">
    <property type="term" value="C:nucleus"/>
    <property type="evidence" value="ECO:0007669"/>
    <property type="project" value="TreeGrafter"/>
</dbReference>
<keyword evidence="2" id="KW-1015">Disulfide bond</keyword>
<dbReference type="Proteomes" id="UP001212841">
    <property type="component" value="Unassembled WGS sequence"/>
</dbReference>
<gene>
    <name evidence="3" type="primary">MDM35</name>
    <name evidence="3" type="ORF">HK097_003752</name>
</gene>
<dbReference type="GO" id="GO:0005758">
    <property type="term" value="C:mitochondrial intermembrane space"/>
    <property type="evidence" value="ECO:0007669"/>
    <property type="project" value="TreeGrafter"/>
</dbReference>
<evidence type="ECO:0000256" key="1">
    <source>
        <dbReference type="ARBA" id="ARBA00006196"/>
    </source>
</evidence>
<dbReference type="GO" id="GO:1990050">
    <property type="term" value="F:phosphatidic acid transfer activity"/>
    <property type="evidence" value="ECO:0007669"/>
    <property type="project" value="TreeGrafter"/>
</dbReference>
<dbReference type="AlphaFoldDB" id="A0AAD5S2E6"/>
<proteinExistence type="inferred from homology"/>
<sequence length="83" mass="9733">MASISPECTELKRQYDECFNKWYSTKFLQGDVTPECDDIFRLYRGCVWKAIKEKNVDQLINDARKERPFKDDEEVDVEGSSSS</sequence>
<dbReference type="PROSITE" id="PS51808">
    <property type="entry name" value="CHCH"/>
    <property type="match status" value="1"/>
</dbReference>
<name>A0AAD5S2E6_9FUNG</name>
<dbReference type="InterPro" id="IPR007918">
    <property type="entry name" value="MDM35_apoptosis"/>
</dbReference>
<evidence type="ECO:0000313" key="3">
    <source>
        <dbReference type="EMBL" id="KAJ3036734.1"/>
    </source>
</evidence>
<comment type="caution">
    <text evidence="3">The sequence shown here is derived from an EMBL/GenBank/DDBJ whole genome shotgun (WGS) entry which is preliminary data.</text>
</comment>
<dbReference type="EMBL" id="JADGJD010001908">
    <property type="protein sequence ID" value="KAJ3036734.1"/>
    <property type="molecule type" value="Genomic_DNA"/>
</dbReference>
<dbReference type="PANTHER" id="PTHR46403">
    <property type="entry name" value="TP53-REGULATED INHIBITOR OF APOPTOSIS 1"/>
    <property type="match status" value="1"/>
</dbReference>
<organism evidence="3 4">
    <name type="scientific">Rhizophlyctis rosea</name>
    <dbReference type="NCBI Taxonomy" id="64517"/>
    <lineage>
        <taxon>Eukaryota</taxon>
        <taxon>Fungi</taxon>
        <taxon>Fungi incertae sedis</taxon>
        <taxon>Chytridiomycota</taxon>
        <taxon>Chytridiomycota incertae sedis</taxon>
        <taxon>Chytridiomycetes</taxon>
        <taxon>Rhizophlyctidales</taxon>
        <taxon>Rhizophlyctidaceae</taxon>
        <taxon>Rhizophlyctis</taxon>
    </lineage>
</organism>
<accession>A0AAD5S2E6</accession>
<protein>
    <submittedName>
        <fullName evidence="3">Mitochondrial distribution and morphology protein 35</fullName>
    </submittedName>
</protein>
<reference evidence="3" key="1">
    <citation type="submission" date="2020-05" db="EMBL/GenBank/DDBJ databases">
        <title>Phylogenomic resolution of chytrid fungi.</title>
        <authorList>
            <person name="Stajich J.E."/>
            <person name="Amses K."/>
            <person name="Simmons R."/>
            <person name="Seto K."/>
            <person name="Myers J."/>
            <person name="Bonds A."/>
            <person name="Quandt C.A."/>
            <person name="Barry K."/>
            <person name="Liu P."/>
            <person name="Grigoriev I."/>
            <person name="Longcore J.E."/>
            <person name="James T.Y."/>
        </authorList>
    </citation>
    <scope>NUCLEOTIDE SEQUENCE</scope>
    <source>
        <strain evidence="3">JEL0318</strain>
    </source>
</reference>
<dbReference type="GO" id="GO:0045332">
    <property type="term" value="P:phospholipid translocation"/>
    <property type="evidence" value="ECO:0007669"/>
    <property type="project" value="TreeGrafter"/>
</dbReference>
<comment type="similarity">
    <text evidence="1">Belongs to the TRIAP1/MDM35 family.</text>
</comment>
<dbReference type="PANTHER" id="PTHR46403:SF1">
    <property type="entry name" value="TP53-REGULATED INHIBITOR OF APOPTOSIS 1"/>
    <property type="match status" value="1"/>
</dbReference>